<dbReference type="EMBL" id="QGKV02000299">
    <property type="protein sequence ID" value="KAF3596418.1"/>
    <property type="molecule type" value="Genomic_DNA"/>
</dbReference>
<organism evidence="2 3">
    <name type="scientific">Brassica cretica</name>
    <name type="common">Mustard</name>
    <dbReference type="NCBI Taxonomy" id="69181"/>
    <lineage>
        <taxon>Eukaryota</taxon>
        <taxon>Viridiplantae</taxon>
        <taxon>Streptophyta</taxon>
        <taxon>Embryophyta</taxon>
        <taxon>Tracheophyta</taxon>
        <taxon>Spermatophyta</taxon>
        <taxon>Magnoliopsida</taxon>
        <taxon>eudicotyledons</taxon>
        <taxon>Gunneridae</taxon>
        <taxon>Pentapetalae</taxon>
        <taxon>rosids</taxon>
        <taxon>malvids</taxon>
        <taxon>Brassicales</taxon>
        <taxon>Brassicaceae</taxon>
        <taxon>Brassiceae</taxon>
        <taxon>Brassica</taxon>
    </lineage>
</organism>
<evidence type="ECO:0000256" key="1">
    <source>
        <dbReference type="SAM" id="MobiDB-lite"/>
    </source>
</evidence>
<gene>
    <name evidence="2" type="ORF">DY000_02021564</name>
</gene>
<evidence type="ECO:0000313" key="2">
    <source>
        <dbReference type="EMBL" id="KAF3596418.1"/>
    </source>
</evidence>
<feature type="compositionally biased region" description="Basic and acidic residues" evidence="1">
    <location>
        <begin position="1"/>
        <end position="30"/>
    </location>
</feature>
<dbReference type="Proteomes" id="UP000266723">
    <property type="component" value="Unassembled WGS sequence"/>
</dbReference>
<sequence length="93" mass="11352">MERSYQREFLRSAEPEPKLHDPEQRPEQKRMGTRYQLGLAPFRLCGELISLRRKDGWRCKLAHQRRKPEPELGRWPHPFQRRNFSCHLRKKTS</sequence>
<protein>
    <submittedName>
        <fullName evidence="2">Uncharacterized protein</fullName>
    </submittedName>
</protein>
<comment type="caution">
    <text evidence="2">The sequence shown here is derived from an EMBL/GenBank/DDBJ whole genome shotgun (WGS) entry which is preliminary data.</text>
</comment>
<reference evidence="2 3" key="1">
    <citation type="journal article" date="2020" name="BMC Genomics">
        <title>Intraspecific diversification of the crop wild relative Brassica cretica Lam. using demographic model selection.</title>
        <authorList>
            <person name="Kioukis A."/>
            <person name="Michalopoulou V.A."/>
            <person name="Briers L."/>
            <person name="Pirintsos S."/>
            <person name="Studholme D.J."/>
            <person name="Pavlidis P."/>
            <person name="Sarris P.F."/>
        </authorList>
    </citation>
    <scope>NUCLEOTIDE SEQUENCE [LARGE SCALE GENOMIC DNA]</scope>
    <source>
        <strain evidence="3">cv. PFS-1207/04</strain>
    </source>
</reference>
<proteinExistence type="predicted"/>
<keyword evidence="3" id="KW-1185">Reference proteome</keyword>
<name>A0ABQ7EGQ7_BRACR</name>
<accession>A0ABQ7EGQ7</accession>
<feature type="region of interest" description="Disordered" evidence="1">
    <location>
        <begin position="1"/>
        <end position="33"/>
    </location>
</feature>
<evidence type="ECO:0000313" key="3">
    <source>
        <dbReference type="Proteomes" id="UP000266723"/>
    </source>
</evidence>